<dbReference type="OrthoDB" id="3238039at2"/>
<gene>
    <name evidence="1" type="ORF">BSTEL_0611</name>
</gene>
<dbReference type="AlphaFoldDB" id="A0A087DQK0"/>
<proteinExistence type="predicted"/>
<dbReference type="EMBL" id="JGZP01000011">
    <property type="protein sequence ID" value="KFI97800.1"/>
    <property type="molecule type" value="Genomic_DNA"/>
</dbReference>
<evidence type="ECO:0000313" key="2">
    <source>
        <dbReference type="Proteomes" id="UP000029004"/>
    </source>
</evidence>
<organism evidence="1 2">
    <name type="scientific">Bifidobacterium stellenboschense</name>
    <dbReference type="NCBI Taxonomy" id="762211"/>
    <lineage>
        <taxon>Bacteria</taxon>
        <taxon>Bacillati</taxon>
        <taxon>Actinomycetota</taxon>
        <taxon>Actinomycetes</taxon>
        <taxon>Bifidobacteriales</taxon>
        <taxon>Bifidobacteriaceae</taxon>
        <taxon>Bifidobacterium</taxon>
    </lineage>
</organism>
<dbReference type="Proteomes" id="UP000029004">
    <property type="component" value="Unassembled WGS sequence"/>
</dbReference>
<accession>A0A087DQK0</accession>
<sequence length="67" mass="7005">MAIELIDTLAPKNNGAFPMVNAKDVDVDGTRLPQKLAELAAGAGVEAATEDDIANLFNTTDTTNTTK</sequence>
<dbReference type="STRING" id="762211.BSTEL_0611"/>
<evidence type="ECO:0000313" key="1">
    <source>
        <dbReference type="EMBL" id="KFI97800.1"/>
    </source>
</evidence>
<name>A0A087DQK0_9BIFI</name>
<dbReference type="RefSeq" id="WP_034527542.1">
    <property type="nucleotide sequence ID" value="NZ_JGZP01000011.1"/>
</dbReference>
<comment type="caution">
    <text evidence="1">The sequence shown here is derived from an EMBL/GenBank/DDBJ whole genome shotgun (WGS) entry which is preliminary data.</text>
</comment>
<protein>
    <submittedName>
        <fullName evidence="1">Uncharacterized protein</fullName>
    </submittedName>
</protein>
<keyword evidence="2" id="KW-1185">Reference proteome</keyword>
<reference evidence="1 2" key="1">
    <citation type="submission" date="2014-03" db="EMBL/GenBank/DDBJ databases">
        <title>Genomics of Bifidobacteria.</title>
        <authorList>
            <person name="Ventura M."/>
            <person name="Milani C."/>
            <person name="Lugli G.A."/>
        </authorList>
    </citation>
    <scope>NUCLEOTIDE SEQUENCE [LARGE SCALE GENOMIC DNA]</scope>
    <source>
        <strain evidence="1 2">DSM 23968</strain>
    </source>
</reference>